<dbReference type="InterPro" id="IPR029059">
    <property type="entry name" value="AB_hydrolase_5"/>
</dbReference>
<evidence type="ECO:0000259" key="1">
    <source>
        <dbReference type="Pfam" id="PF12695"/>
    </source>
</evidence>
<evidence type="ECO:0000313" key="3">
    <source>
        <dbReference type="Proteomes" id="UP000050277"/>
    </source>
</evidence>
<dbReference type="SUPFAM" id="SSF53474">
    <property type="entry name" value="alpha/beta-Hydrolases"/>
    <property type="match status" value="1"/>
</dbReference>
<keyword evidence="3" id="KW-1185">Reference proteome</keyword>
<dbReference type="STRING" id="70996.SE18_20030"/>
<dbReference type="Proteomes" id="UP000050277">
    <property type="component" value="Unassembled WGS sequence"/>
</dbReference>
<proteinExistence type="predicted"/>
<dbReference type="OrthoDB" id="9780932at2"/>
<comment type="caution">
    <text evidence="2">The sequence shown here is derived from an EMBL/GenBank/DDBJ whole genome shotgun (WGS) entry which is preliminary data.</text>
</comment>
<reference evidence="2 3" key="1">
    <citation type="submission" date="2015-07" db="EMBL/GenBank/DDBJ databases">
        <title>Whole genome sequence of Herpetosiphon geysericola DSM 7119.</title>
        <authorList>
            <person name="Hemp J."/>
            <person name="Ward L.M."/>
            <person name="Pace L.A."/>
            <person name="Fischer W.W."/>
        </authorList>
    </citation>
    <scope>NUCLEOTIDE SEQUENCE [LARGE SCALE GENOMIC DNA]</scope>
    <source>
        <strain evidence="2 3">DSM 7119</strain>
    </source>
</reference>
<gene>
    <name evidence="2" type="ORF">SE18_20030</name>
</gene>
<protein>
    <recommendedName>
        <fullName evidence="1">Alpha/beta hydrolase fold-5 domain-containing protein</fullName>
    </recommendedName>
</protein>
<dbReference type="AlphaFoldDB" id="A0A0P6XF72"/>
<name>A0A0P6XF72_9CHLR</name>
<dbReference type="Pfam" id="PF12695">
    <property type="entry name" value="Abhydrolase_5"/>
    <property type="match status" value="1"/>
</dbReference>
<dbReference type="EMBL" id="LGKP01000032">
    <property type="protein sequence ID" value="KPL81897.1"/>
    <property type="molecule type" value="Genomic_DNA"/>
</dbReference>
<organism evidence="2 3">
    <name type="scientific">Herpetosiphon geysericola</name>
    <dbReference type="NCBI Taxonomy" id="70996"/>
    <lineage>
        <taxon>Bacteria</taxon>
        <taxon>Bacillati</taxon>
        <taxon>Chloroflexota</taxon>
        <taxon>Chloroflexia</taxon>
        <taxon>Herpetosiphonales</taxon>
        <taxon>Herpetosiphonaceae</taxon>
        <taxon>Herpetosiphon</taxon>
    </lineage>
</organism>
<accession>A0A0P6XF72</accession>
<feature type="domain" description="Alpha/beta hydrolase fold-5" evidence="1">
    <location>
        <begin position="66"/>
        <end position="229"/>
    </location>
</feature>
<dbReference type="InterPro" id="IPR029058">
    <property type="entry name" value="AB_hydrolase_fold"/>
</dbReference>
<evidence type="ECO:0000313" key="2">
    <source>
        <dbReference type="EMBL" id="KPL81897.1"/>
    </source>
</evidence>
<dbReference type="Gene3D" id="3.40.50.1820">
    <property type="entry name" value="alpha/beta hydrolase"/>
    <property type="match status" value="1"/>
</dbReference>
<dbReference type="GO" id="GO:0016787">
    <property type="term" value="F:hydrolase activity"/>
    <property type="evidence" value="ECO:0007669"/>
    <property type="project" value="InterPro"/>
</dbReference>
<dbReference type="RefSeq" id="WP_054536241.1">
    <property type="nucleotide sequence ID" value="NZ_LGKP01000032.1"/>
</dbReference>
<sequence length="245" mass="26099">MRIIKRIALGLLTIIVLFGLGFVFWASMAAEPMSTATAALVSDQTVTVTQGDWLIFEPTTAPTTGFVFYPGARVAAAAYAPMAHELAQAGYLVVIVPMPLNMAIFGANRADAVLAAYPQIEHWAIGGHSLGGAMAAKYSYEHAEAIDGLILLAAYPTASNSLADRQLASAMIYASNDGLATLEDIEAARPLMPATTKWVEIQGGNHAQFGWYGEQVGDLPATIDHAEQHKQTVQAALDVLQQLDQ</sequence>